<organism evidence="4 5">
    <name type="scientific">Oceanospirillum multiglobuliferum</name>
    <dbReference type="NCBI Taxonomy" id="64969"/>
    <lineage>
        <taxon>Bacteria</taxon>
        <taxon>Pseudomonadati</taxon>
        <taxon>Pseudomonadota</taxon>
        <taxon>Gammaproteobacteria</taxon>
        <taxon>Oceanospirillales</taxon>
        <taxon>Oceanospirillaceae</taxon>
        <taxon>Oceanospirillum</taxon>
    </lineage>
</organism>
<dbReference type="PANTHER" id="PTHR46229:SF2">
    <property type="entry name" value="BOLA-LIKE PROTEIN 1"/>
    <property type="match status" value="1"/>
</dbReference>
<evidence type="ECO:0000256" key="1">
    <source>
        <dbReference type="ARBA" id="ARBA00005578"/>
    </source>
</evidence>
<comment type="caution">
    <text evidence="4">The sequence shown here is derived from an EMBL/GenBank/DDBJ whole genome shotgun (WGS) entry which is preliminary data.</text>
</comment>
<dbReference type="Proteomes" id="UP000191418">
    <property type="component" value="Unassembled WGS sequence"/>
</dbReference>
<dbReference type="RefSeq" id="WP_078745487.1">
    <property type="nucleotide sequence ID" value="NZ_FUXG01000012.1"/>
</dbReference>
<evidence type="ECO:0000256" key="2">
    <source>
        <dbReference type="ARBA" id="ARBA00074073"/>
    </source>
</evidence>
<gene>
    <name evidence="4" type="ORF">BTE48_02925</name>
</gene>
<dbReference type="InterPro" id="IPR050961">
    <property type="entry name" value="BolA/IbaG_stress_morph_reg"/>
</dbReference>
<accession>A0A1T4QJB7</accession>
<dbReference type="EMBL" id="MTSM01000003">
    <property type="protein sequence ID" value="OPX56399.1"/>
    <property type="molecule type" value="Genomic_DNA"/>
</dbReference>
<evidence type="ECO:0000313" key="4">
    <source>
        <dbReference type="EMBL" id="OPX56399.1"/>
    </source>
</evidence>
<evidence type="ECO:0000313" key="5">
    <source>
        <dbReference type="Proteomes" id="UP000191418"/>
    </source>
</evidence>
<dbReference type="SUPFAM" id="SSF82657">
    <property type="entry name" value="BolA-like"/>
    <property type="match status" value="1"/>
</dbReference>
<dbReference type="PIRSF" id="PIRSF003113">
    <property type="entry name" value="BolA"/>
    <property type="match status" value="1"/>
</dbReference>
<dbReference type="GO" id="GO:0005829">
    <property type="term" value="C:cytosol"/>
    <property type="evidence" value="ECO:0007669"/>
    <property type="project" value="TreeGrafter"/>
</dbReference>
<reference evidence="4 5" key="1">
    <citation type="submission" date="2017-01" db="EMBL/GenBank/DDBJ databases">
        <title>Genome Sequencing of a Marine Spirillum, Oceanospirillum multiglobuliferum ATCC 33336, from Japan.</title>
        <authorList>
            <person name="Carney J.G."/>
            <person name="Trachtenberg A.M."/>
            <person name="Rheaume B.A."/>
            <person name="Linnane J.D."/>
            <person name="Pitts N.L."/>
            <person name="Mykles D.L."/>
            <person name="Maclea K.S."/>
        </authorList>
    </citation>
    <scope>NUCLEOTIDE SEQUENCE [LARGE SCALE GENOMIC DNA]</scope>
    <source>
        <strain evidence="4 5">ATCC 33336</strain>
    </source>
</reference>
<dbReference type="STRING" id="64969.SAMN02745127_01890"/>
<sequence length="111" mass="12386">MSQQATTVKNSIEQKLADAFNLQHLDVLNESHNHNVPKGSESHFKVTLVSEVFANVRPVQRHQKVYAVLSEELAGSVHALAIHAYTPEEWQTRFGEVPMSPPCMGGSLHDR</sequence>
<name>A0A1T4QJB7_9GAMM</name>
<dbReference type="PANTHER" id="PTHR46229">
    <property type="entry name" value="BOLA TRANSCRIPTION REGULATOR"/>
    <property type="match status" value="1"/>
</dbReference>
<comment type="similarity">
    <text evidence="1 3">Belongs to the BolA/IbaG family.</text>
</comment>
<evidence type="ECO:0000256" key="3">
    <source>
        <dbReference type="RuleBase" id="RU003860"/>
    </source>
</evidence>
<dbReference type="GO" id="GO:0006351">
    <property type="term" value="P:DNA-templated transcription"/>
    <property type="evidence" value="ECO:0007669"/>
    <property type="project" value="TreeGrafter"/>
</dbReference>
<dbReference type="AlphaFoldDB" id="A0A1T4QJB7"/>
<dbReference type="InterPro" id="IPR002634">
    <property type="entry name" value="BolA"/>
</dbReference>
<proteinExistence type="inferred from homology"/>
<dbReference type="GO" id="GO:1990229">
    <property type="term" value="C:iron-sulfur cluster assembly complex"/>
    <property type="evidence" value="ECO:0007669"/>
    <property type="project" value="UniProtKB-ARBA"/>
</dbReference>
<dbReference type="Gene3D" id="3.30.300.90">
    <property type="entry name" value="BolA-like"/>
    <property type="match status" value="1"/>
</dbReference>
<dbReference type="OrthoDB" id="9801469at2"/>
<dbReference type="Pfam" id="PF01722">
    <property type="entry name" value="BolA"/>
    <property type="match status" value="1"/>
</dbReference>
<keyword evidence="5" id="KW-1185">Reference proteome</keyword>
<protein>
    <recommendedName>
        <fullName evidence="2">DNA-binding transcriptional regulator BolA</fullName>
    </recommendedName>
</protein>
<dbReference type="InterPro" id="IPR036065">
    <property type="entry name" value="BolA-like_sf"/>
</dbReference>
<dbReference type="FunFam" id="3.30.300.90:FF:000001">
    <property type="entry name" value="Transcriptional regulator BolA"/>
    <property type="match status" value="1"/>
</dbReference>